<dbReference type="Proteomes" id="UP001151518">
    <property type="component" value="Unassembled WGS sequence"/>
</dbReference>
<feature type="compositionally biased region" description="Pro residues" evidence="1">
    <location>
        <begin position="1"/>
        <end position="11"/>
    </location>
</feature>
<feature type="region of interest" description="Disordered" evidence="1">
    <location>
        <begin position="50"/>
        <end position="85"/>
    </location>
</feature>
<feature type="compositionally biased region" description="Polar residues" evidence="1">
    <location>
        <begin position="53"/>
        <end position="65"/>
    </location>
</feature>
<proteinExistence type="predicted"/>
<evidence type="ECO:0000256" key="1">
    <source>
        <dbReference type="SAM" id="MobiDB-lite"/>
    </source>
</evidence>
<comment type="caution">
    <text evidence="2">The sequence shown here is derived from an EMBL/GenBank/DDBJ whole genome shotgun (WGS) entry which is preliminary data.</text>
</comment>
<feature type="region of interest" description="Disordered" evidence="1">
    <location>
        <begin position="1"/>
        <end position="31"/>
    </location>
</feature>
<gene>
    <name evidence="2" type="ORF">GGI25_004556</name>
</gene>
<name>A0A9W8KVG4_9FUNG</name>
<sequence length="141" mass="15712">MDPQRPPPFPPLDDQLYHTPGALGSYSDSTPPTQVAAMAVGRRLELAPPRFQLQPSAFPTPTTANPPGHEMSDQPVNTTPMDIQSKKQVDQDFILSLHQEGDLETLSRKAVKDARGAWKQLTMDSLKKQVASLEQDEWMYN</sequence>
<dbReference type="AlphaFoldDB" id="A0A9W8KVG4"/>
<evidence type="ECO:0000313" key="3">
    <source>
        <dbReference type="Proteomes" id="UP001151518"/>
    </source>
</evidence>
<reference evidence="2" key="1">
    <citation type="submission" date="2022-07" db="EMBL/GenBank/DDBJ databases">
        <title>Phylogenomic reconstructions and comparative analyses of Kickxellomycotina fungi.</title>
        <authorList>
            <person name="Reynolds N.K."/>
            <person name="Stajich J.E."/>
            <person name="Barry K."/>
            <person name="Grigoriev I.V."/>
            <person name="Crous P."/>
            <person name="Smith M.E."/>
        </authorList>
    </citation>
    <scope>NUCLEOTIDE SEQUENCE</scope>
    <source>
        <strain evidence="2">NRRL 3115</strain>
    </source>
</reference>
<protein>
    <submittedName>
        <fullName evidence="2">Uncharacterized protein</fullName>
    </submittedName>
</protein>
<dbReference type="OrthoDB" id="5552492at2759"/>
<dbReference type="EMBL" id="JANBTW010000063">
    <property type="protein sequence ID" value="KAJ2673809.1"/>
    <property type="molecule type" value="Genomic_DNA"/>
</dbReference>
<accession>A0A9W8KVG4</accession>
<evidence type="ECO:0000313" key="2">
    <source>
        <dbReference type="EMBL" id="KAJ2673809.1"/>
    </source>
</evidence>
<organism evidence="2 3">
    <name type="scientific">Coemansia spiralis</name>
    <dbReference type="NCBI Taxonomy" id="417178"/>
    <lineage>
        <taxon>Eukaryota</taxon>
        <taxon>Fungi</taxon>
        <taxon>Fungi incertae sedis</taxon>
        <taxon>Zoopagomycota</taxon>
        <taxon>Kickxellomycotina</taxon>
        <taxon>Kickxellomycetes</taxon>
        <taxon>Kickxellales</taxon>
        <taxon>Kickxellaceae</taxon>
        <taxon>Coemansia</taxon>
    </lineage>
</organism>